<dbReference type="PANTHER" id="PTHR24241:SF180">
    <property type="entry name" value="G-PROTEIN COUPLED RECEPTORS FAMILY 1 PROFILE DOMAIN-CONTAINING PROTEIN"/>
    <property type="match status" value="1"/>
</dbReference>
<organism evidence="13 14">
    <name type="scientific">Lymnaea stagnalis</name>
    <name type="common">Great pond snail</name>
    <name type="synonym">Helix stagnalis</name>
    <dbReference type="NCBI Taxonomy" id="6523"/>
    <lineage>
        <taxon>Eukaryota</taxon>
        <taxon>Metazoa</taxon>
        <taxon>Spiralia</taxon>
        <taxon>Lophotrochozoa</taxon>
        <taxon>Mollusca</taxon>
        <taxon>Gastropoda</taxon>
        <taxon>Heterobranchia</taxon>
        <taxon>Euthyneura</taxon>
        <taxon>Panpulmonata</taxon>
        <taxon>Hygrophila</taxon>
        <taxon>Lymnaeoidea</taxon>
        <taxon>Lymnaeidae</taxon>
        <taxon>Lymnaea</taxon>
    </lineage>
</organism>
<name>A0AAV2IP93_LYMST</name>
<dbReference type="GO" id="GO:0004983">
    <property type="term" value="F:neuropeptide Y receptor activity"/>
    <property type="evidence" value="ECO:0007669"/>
    <property type="project" value="InterPro"/>
</dbReference>
<dbReference type="EMBL" id="CAXITT010001258">
    <property type="protein sequence ID" value="CAL1548275.1"/>
    <property type="molecule type" value="Genomic_DNA"/>
</dbReference>
<dbReference type="Proteomes" id="UP001497497">
    <property type="component" value="Unassembled WGS sequence"/>
</dbReference>
<dbReference type="PRINTS" id="PR00237">
    <property type="entry name" value="GPCRRHODOPSN"/>
</dbReference>
<dbReference type="PROSITE" id="PS00237">
    <property type="entry name" value="G_PROTEIN_RECEP_F1_1"/>
    <property type="match status" value="1"/>
</dbReference>
<keyword evidence="8 10" id="KW-0675">Receptor</keyword>
<dbReference type="PROSITE" id="PS50262">
    <property type="entry name" value="G_PROTEIN_RECEP_F1_2"/>
    <property type="match status" value="1"/>
</dbReference>
<dbReference type="Gene3D" id="1.20.1070.10">
    <property type="entry name" value="Rhodopsin 7-helix transmembrane proteins"/>
    <property type="match status" value="1"/>
</dbReference>
<feature type="domain" description="G-protein coupled receptors family 1 profile" evidence="12">
    <location>
        <begin position="1"/>
        <end position="223"/>
    </location>
</feature>
<dbReference type="GO" id="GO:0032870">
    <property type="term" value="P:cellular response to hormone stimulus"/>
    <property type="evidence" value="ECO:0007669"/>
    <property type="project" value="TreeGrafter"/>
</dbReference>
<accession>A0AAV2IP93</accession>
<evidence type="ECO:0000256" key="11">
    <source>
        <dbReference type="SAM" id="Phobius"/>
    </source>
</evidence>
<dbReference type="PRINTS" id="PR01012">
    <property type="entry name" value="NRPEPTIDEYR"/>
</dbReference>
<feature type="non-terminal residue" evidence="13">
    <location>
        <position position="234"/>
    </location>
</feature>
<evidence type="ECO:0000256" key="9">
    <source>
        <dbReference type="ARBA" id="ARBA00023224"/>
    </source>
</evidence>
<evidence type="ECO:0000256" key="10">
    <source>
        <dbReference type="RuleBase" id="RU000688"/>
    </source>
</evidence>
<evidence type="ECO:0000256" key="6">
    <source>
        <dbReference type="ARBA" id="ARBA00023040"/>
    </source>
</evidence>
<keyword evidence="7 11" id="KW-0472">Membrane</keyword>
<keyword evidence="6 10" id="KW-0297">G-protein coupled receptor</keyword>
<dbReference type="PANTHER" id="PTHR24241">
    <property type="entry name" value="NEUROPEPTIDE RECEPTOR-RELATED G-PROTEIN COUPLED RECEPTOR"/>
    <property type="match status" value="1"/>
</dbReference>
<gene>
    <name evidence="13" type="ORF">GSLYS_00021592001</name>
</gene>
<reference evidence="13 14" key="1">
    <citation type="submission" date="2024-04" db="EMBL/GenBank/DDBJ databases">
        <authorList>
            <consortium name="Genoscope - CEA"/>
            <person name="William W."/>
        </authorList>
    </citation>
    <scope>NUCLEOTIDE SEQUENCE [LARGE SCALE GENOMIC DNA]</scope>
</reference>
<feature type="transmembrane region" description="Helical" evidence="11">
    <location>
        <begin position="203"/>
        <end position="226"/>
    </location>
</feature>
<feature type="transmembrane region" description="Helical" evidence="11">
    <location>
        <begin position="164"/>
        <end position="183"/>
    </location>
</feature>
<feature type="transmembrane region" description="Helical" evidence="11">
    <location>
        <begin position="54"/>
        <end position="75"/>
    </location>
</feature>
<dbReference type="GO" id="GO:0005886">
    <property type="term" value="C:plasma membrane"/>
    <property type="evidence" value="ECO:0007669"/>
    <property type="project" value="UniProtKB-SubCell"/>
</dbReference>
<proteinExistence type="inferred from homology"/>
<dbReference type="InterPro" id="IPR000611">
    <property type="entry name" value="NPY_rcpt"/>
</dbReference>
<evidence type="ECO:0000256" key="1">
    <source>
        <dbReference type="ARBA" id="ARBA00004651"/>
    </source>
</evidence>
<comment type="subcellular location">
    <subcellularLocation>
        <location evidence="1">Cell membrane</location>
        <topology evidence="1">Multi-pass membrane protein</topology>
    </subcellularLocation>
</comment>
<evidence type="ECO:0000313" key="14">
    <source>
        <dbReference type="Proteomes" id="UP001497497"/>
    </source>
</evidence>
<dbReference type="Pfam" id="PF00001">
    <property type="entry name" value="7tm_1"/>
    <property type="match status" value="1"/>
</dbReference>
<feature type="non-terminal residue" evidence="13">
    <location>
        <position position="1"/>
    </location>
</feature>
<evidence type="ECO:0000256" key="5">
    <source>
        <dbReference type="ARBA" id="ARBA00022989"/>
    </source>
</evidence>
<dbReference type="GO" id="GO:0042277">
    <property type="term" value="F:peptide binding"/>
    <property type="evidence" value="ECO:0007669"/>
    <property type="project" value="TreeGrafter"/>
</dbReference>
<dbReference type="SUPFAM" id="SSF81321">
    <property type="entry name" value="Family A G protein-coupled receptor-like"/>
    <property type="match status" value="1"/>
</dbReference>
<keyword evidence="9 10" id="KW-0807">Transducer</keyword>
<dbReference type="AlphaFoldDB" id="A0AAV2IP93"/>
<evidence type="ECO:0000256" key="2">
    <source>
        <dbReference type="ARBA" id="ARBA00010663"/>
    </source>
</evidence>
<feature type="transmembrane region" description="Helical" evidence="11">
    <location>
        <begin position="15"/>
        <end position="33"/>
    </location>
</feature>
<feature type="transmembrane region" description="Helical" evidence="11">
    <location>
        <begin position="104"/>
        <end position="126"/>
    </location>
</feature>
<evidence type="ECO:0000256" key="8">
    <source>
        <dbReference type="ARBA" id="ARBA00023170"/>
    </source>
</evidence>
<evidence type="ECO:0000256" key="7">
    <source>
        <dbReference type="ARBA" id="ARBA00023136"/>
    </source>
</evidence>
<evidence type="ECO:0000256" key="3">
    <source>
        <dbReference type="ARBA" id="ARBA00022475"/>
    </source>
</evidence>
<comment type="similarity">
    <text evidence="2 10">Belongs to the G-protein coupled receptor 1 family.</text>
</comment>
<comment type="caution">
    <text evidence="13">The sequence shown here is derived from an EMBL/GenBank/DDBJ whole genome shotgun (WGS) entry which is preliminary data.</text>
</comment>
<evidence type="ECO:0000256" key="4">
    <source>
        <dbReference type="ARBA" id="ARBA00022692"/>
    </source>
</evidence>
<keyword evidence="14" id="KW-1185">Reference proteome</keyword>
<evidence type="ECO:0000259" key="12">
    <source>
        <dbReference type="PROSITE" id="PS50262"/>
    </source>
</evidence>
<protein>
    <recommendedName>
        <fullName evidence="12">G-protein coupled receptors family 1 profile domain-containing protein</fullName>
    </recommendedName>
</protein>
<dbReference type="InterPro" id="IPR000276">
    <property type="entry name" value="GPCR_Rhodpsn"/>
</dbReference>
<sequence>RDWIYGETLCRVTPFLQSTSVGVSVLSMLSITINRYFAIHIPLRAKILFSRTRVHVMLAAIWLLSFCAFSPLLFINTLTTYGVPGVYTARACLEDWTKLMPKHVYNLVIFVLLFLFPLTVMSMLYLRISLALWSKNREIFDNVRKQSFMFPQVDRLLVQRRKTVRTLVLLVVLFACSWFPYYVVNIWLDFNLHSPHVSVVISFVYPLTQLVGLSNSSINPILYCFLSNGFRRAF</sequence>
<dbReference type="InterPro" id="IPR017452">
    <property type="entry name" value="GPCR_Rhodpsn_7TM"/>
</dbReference>
<keyword evidence="3" id="KW-1003">Cell membrane</keyword>
<keyword evidence="4 10" id="KW-0812">Transmembrane</keyword>
<evidence type="ECO:0000313" key="13">
    <source>
        <dbReference type="EMBL" id="CAL1548275.1"/>
    </source>
</evidence>
<keyword evidence="5 11" id="KW-1133">Transmembrane helix</keyword>